<proteinExistence type="predicted"/>
<dbReference type="PANTHER" id="PTHR30250">
    <property type="entry name" value="PST FAMILY PREDICTED COLANIC ACID TRANSPORTER"/>
    <property type="match status" value="1"/>
</dbReference>
<evidence type="ECO:0000256" key="4">
    <source>
        <dbReference type="ARBA" id="ARBA00022989"/>
    </source>
</evidence>
<feature type="transmembrane region" description="Helical" evidence="6">
    <location>
        <begin position="48"/>
        <end position="68"/>
    </location>
</feature>
<protein>
    <recommendedName>
        <fullName evidence="9">Polysaccharide biosynthesis protein</fullName>
    </recommendedName>
</protein>
<dbReference type="InterPro" id="IPR050833">
    <property type="entry name" value="Poly_Biosynth_Transport"/>
</dbReference>
<reference evidence="7 8" key="1">
    <citation type="submission" date="2010-12" db="EMBL/GenBank/DDBJ databases">
        <authorList>
            <person name="Muzny D."/>
            <person name="Qin X."/>
            <person name="Deng J."/>
            <person name="Jiang H."/>
            <person name="Liu Y."/>
            <person name="Qu J."/>
            <person name="Song X.-Z."/>
            <person name="Zhang L."/>
            <person name="Thornton R."/>
            <person name="Coyle M."/>
            <person name="Francisco L."/>
            <person name="Jackson L."/>
            <person name="Javaid M."/>
            <person name="Korchina V."/>
            <person name="Kovar C."/>
            <person name="Mata R."/>
            <person name="Mathew T."/>
            <person name="Ngo R."/>
            <person name="Nguyen L."/>
            <person name="Nguyen N."/>
            <person name="Okwuonu G."/>
            <person name="Ongeri F."/>
            <person name="Pham C."/>
            <person name="Simmons D."/>
            <person name="Wilczek-Boney K."/>
            <person name="Hale W."/>
            <person name="Jakkamsetti A."/>
            <person name="Pham P."/>
            <person name="Ruth R."/>
            <person name="San Lucas F."/>
            <person name="Warren J."/>
            <person name="Zhang J."/>
            <person name="Zhao Z."/>
            <person name="Zhou C."/>
            <person name="Zhu D."/>
            <person name="Lee S."/>
            <person name="Bess C."/>
            <person name="Blankenburg K."/>
            <person name="Forbes L."/>
            <person name="Fu Q."/>
            <person name="Gubbala S."/>
            <person name="Hirani K."/>
            <person name="Jayaseelan J.C."/>
            <person name="Lara F."/>
            <person name="Munidasa M."/>
            <person name="Palculict T."/>
            <person name="Patil S."/>
            <person name="Pu L.-L."/>
            <person name="Saada N."/>
            <person name="Tang L."/>
            <person name="Weissenberger G."/>
            <person name="Zhu Y."/>
            <person name="Hemphill L."/>
            <person name="Shang Y."/>
            <person name="Youmans B."/>
            <person name="Ayvaz T."/>
            <person name="Ross M."/>
            <person name="Santibanez J."/>
            <person name="Aqrawi P."/>
            <person name="Gross S."/>
            <person name="Joshi V."/>
            <person name="Fowler G."/>
            <person name="Nazareth L."/>
            <person name="Reid J."/>
            <person name="Worley K."/>
            <person name="Petrosino J."/>
            <person name="Highlander S."/>
            <person name="Gibbs R."/>
        </authorList>
    </citation>
    <scope>NUCLEOTIDE SEQUENCE [LARGE SCALE GENOMIC DNA]</scope>
    <source>
        <strain evidence="8">DSM 15952 / CCUG 50447 / LMG 22039 / TP 1.5</strain>
    </source>
</reference>
<dbReference type="AlphaFoldDB" id="E6LFH5"/>
<feature type="transmembrane region" description="Helical" evidence="6">
    <location>
        <begin position="249"/>
        <end position="271"/>
    </location>
</feature>
<evidence type="ECO:0000256" key="2">
    <source>
        <dbReference type="ARBA" id="ARBA00022475"/>
    </source>
</evidence>
<dbReference type="RefSeq" id="WP_007208133.1">
    <property type="nucleotide sequence ID" value="NZ_GL622241.1"/>
</dbReference>
<evidence type="ECO:0000256" key="3">
    <source>
        <dbReference type="ARBA" id="ARBA00022692"/>
    </source>
</evidence>
<feature type="transmembrane region" description="Helical" evidence="6">
    <location>
        <begin position="172"/>
        <end position="190"/>
    </location>
</feature>
<keyword evidence="2" id="KW-1003">Cell membrane</keyword>
<dbReference type="STRING" id="888064.HMPREF9088_1115"/>
<evidence type="ECO:0000313" key="7">
    <source>
        <dbReference type="EMBL" id="EFU74045.1"/>
    </source>
</evidence>
<dbReference type="PATRIC" id="fig|888064.11.peg.1548"/>
<feature type="transmembrane region" description="Helical" evidence="6">
    <location>
        <begin position="358"/>
        <end position="377"/>
    </location>
</feature>
<feature type="transmembrane region" description="Helical" evidence="6">
    <location>
        <begin position="292"/>
        <end position="315"/>
    </location>
</feature>
<dbReference type="OrthoDB" id="3246647at2"/>
<dbReference type="EMBL" id="AEPV01000040">
    <property type="protein sequence ID" value="EFU74045.1"/>
    <property type="molecule type" value="Genomic_DNA"/>
</dbReference>
<feature type="transmembrane region" description="Helical" evidence="6">
    <location>
        <begin position="89"/>
        <end position="108"/>
    </location>
</feature>
<name>E6LFH5_ENTI1</name>
<evidence type="ECO:0008006" key="9">
    <source>
        <dbReference type="Google" id="ProtNLM"/>
    </source>
</evidence>
<keyword evidence="4 6" id="KW-1133">Transmembrane helix</keyword>
<feature type="transmembrane region" description="Helical" evidence="6">
    <location>
        <begin position="149"/>
        <end position="166"/>
    </location>
</feature>
<feature type="transmembrane region" description="Helical" evidence="6">
    <location>
        <begin position="330"/>
        <end position="351"/>
    </location>
</feature>
<dbReference type="PANTHER" id="PTHR30250:SF11">
    <property type="entry name" value="O-ANTIGEN TRANSPORTER-RELATED"/>
    <property type="match status" value="1"/>
</dbReference>
<evidence type="ECO:0000256" key="6">
    <source>
        <dbReference type="SAM" id="Phobius"/>
    </source>
</evidence>
<comment type="subcellular location">
    <subcellularLocation>
        <location evidence="1">Cell membrane</location>
        <topology evidence="1">Multi-pass membrane protein</topology>
    </subcellularLocation>
</comment>
<feature type="transmembrane region" description="Helical" evidence="6">
    <location>
        <begin position="16"/>
        <end position="36"/>
    </location>
</feature>
<accession>E6LFH5</accession>
<comment type="caution">
    <text evidence="7">The sequence shown here is derived from an EMBL/GenBank/DDBJ whole genome shotgun (WGS) entry which is preliminary data.</text>
</comment>
<organism evidence="7 8">
    <name type="scientific">Enterococcus italicus (strain DSM 15952 / CCUG 50447 / LMG 22039 / TP 1.5)</name>
    <dbReference type="NCBI Taxonomy" id="888064"/>
    <lineage>
        <taxon>Bacteria</taxon>
        <taxon>Bacillati</taxon>
        <taxon>Bacillota</taxon>
        <taxon>Bacilli</taxon>
        <taxon>Lactobacillales</taxon>
        <taxon>Enterococcaceae</taxon>
        <taxon>Enterococcus</taxon>
    </lineage>
</organism>
<dbReference type="Proteomes" id="UP000010296">
    <property type="component" value="Unassembled WGS sequence"/>
</dbReference>
<evidence type="ECO:0000256" key="5">
    <source>
        <dbReference type="ARBA" id="ARBA00023136"/>
    </source>
</evidence>
<feature type="transmembrane region" description="Helical" evidence="6">
    <location>
        <begin position="383"/>
        <end position="406"/>
    </location>
</feature>
<dbReference type="eggNOG" id="COG2244">
    <property type="taxonomic scope" value="Bacteria"/>
</dbReference>
<feature type="transmembrane region" description="Helical" evidence="6">
    <location>
        <begin position="114"/>
        <end position="137"/>
    </location>
</feature>
<dbReference type="GO" id="GO:0005886">
    <property type="term" value="C:plasma membrane"/>
    <property type="evidence" value="ECO:0007669"/>
    <property type="project" value="UniProtKB-SubCell"/>
</dbReference>
<keyword evidence="5 6" id="KW-0472">Membrane</keyword>
<gene>
    <name evidence="7" type="ORF">HMPREF9088_1115</name>
</gene>
<keyword evidence="8" id="KW-1185">Reference proteome</keyword>
<evidence type="ECO:0000313" key="8">
    <source>
        <dbReference type="Proteomes" id="UP000010296"/>
    </source>
</evidence>
<keyword evidence="3 6" id="KW-0812">Transmembrane</keyword>
<evidence type="ECO:0000256" key="1">
    <source>
        <dbReference type="ARBA" id="ARBA00004651"/>
    </source>
</evidence>
<sequence>MYHFFINQKMSLLKNTVWYSIGSLSYSLSSFILLIIVSRKLGSYSTGVFSIGWAISQLVYAIGLFGLRNFQVSDNSGGFRFEDYLFTKFFSIVFMFLGTIVNSLYLGLSFEKLTISMLLTCLMVSEVLADLFAGYFQTTEKLFIAGQSYLFRVIGYDIIFYISIVFTNNLKFSLLMAILFSFVWLFLFDFQIILKLQKIVFVIDLKKSILILRNCFPIFLSAFLTNYIVNIPKNNIELYSSENVQAVYNILSMPSSVITLMVSFIMVPLYTKITSLWNERKNKKLNSMIIKMTFLIFLISITIVILGNFFGLYIMSKIFGINLVNFSVEFTVLLIAGGINSLINLLVFLITVYKKQSFLSYVYILAVIAASLYTPYLVKTTSILGGAISYFLSVSLILFILIVIVINNNRKIRG</sequence>
<dbReference type="HOGENOM" id="CLU_032713_0_0_9"/>
<feature type="transmembrane region" description="Helical" evidence="6">
    <location>
        <begin position="210"/>
        <end position="229"/>
    </location>
</feature>